<name>A0ABW4MX89_9CAUL</name>
<dbReference type="SMART" id="SM00235">
    <property type="entry name" value="ZnMc"/>
    <property type="match status" value="1"/>
</dbReference>
<comment type="caution">
    <text evidence="7">The sequence shown here is derived from an EMBL/GenBank/DDBJ whole genome shotgun (WGS) entry which is preliminary data.</text>
</comment>
<dbReference type="InterPro" id="IPR034033">
    <property type="entry name" value="Serralysin-like"/>
</dbReference>
<sequence>MVERALSGAAPLNSGADPVLGDEALPFLLEDYAGIATWAGKPIYNHDQVIGQLDSGRIIAGKTITFTFLDTPRPVGIYNNPTYGLTEPGGYTPFSAAQREVAREAMELWDDLIPQSIVEKKGVGADIVFANTTTGPAQAHAYYPGKGVKVQSDIWTATPEANWTNLWLDFNGYGRTTLVHEAGHALGLTHPGDYDFGDDNDGDGEPDPITYEGDAFYAQDTMQFSIMSYFSPQKSGAQPVHTELGLVGYAQTPLLHDILAIQSKYGADPTTRAGATTYGFNSNAGNEVYDFEVNRSPFLSIYDAGGIDTLDLSGADASVFLDLRPGAFSSAGVRPTLEEANAITEAFNAVTDADQGDFELWTQADWDAFLTNIGNIGHNRVLADTGVSGVFALSHRNISIAYNTVIENATGGSARDYLVGNHVGNVLMGLGGNDVLNGLEGNDTLYGGTGLDEFRFTETGGNDLIADYAAGERVNVSEIDANVATAANEAFVQAASFTGVAGQMVRSFDAGANLTTFAFDTNGDAAADMVIRINGDVAVGAAWLL</sequence>
<dbReference type="Pfam" id="PF08548">
    <property type="entry name" value="Peptidase_M10_C"/>
    <property type="match status" value="2"/>
</dbReference>
<evidence type="ECO:0000313" key="8">
    <source>
        <dbReference type="Proteomes" id="UP001597237"/>
    </source>
</evidence>
<feature type="domain" description="Peptidase metallopeptidase" evidence="6">
    <location>
        <begin position="70"/>
        <end position="246"/>
    </location>
</feature>
<gene>
    <name evidence="7" type="ORF">ACFSC0_02685</name>
</gene>
<comment type="subcellular location">
    <subcellularLocation>
        <location evidence="2">Secreted</location>
    </subcellularLocation>
</comment>
<evidence type="ECO:0000256" key="1">
    <source>
        <dbReference type="ARBA" id="ARBA00001913"/>
    </source>
</evidence>
<dbReference type="InterPro" id="IPR013858">
    <property type="entry name" value="Peptidase_M10B_C"/>
</dbReference>
<dbReference type="InterPro" id="IPR018511">
    <property type="entry name" value="Hemolysin-typ_Ca-bd_CS"/>
</dbReference>
<dbReference type="InterPro" id="IPR024079">
    <property type="entry name" value="MetalloPept_cat_dom_sf"/>
</dbReference>
<keyword evidence="4" id="KW-0964">Secreted</keyword>
<dbReference type="Proteomes" id="UP001597237">
    <property type="component" value="Unassembled WGS sequence"/>
</dbReference>
<reference evidence="8" key="1">
    <citation type="journal article" date="2019" name="Int. J. Syst. Evol. Microbiol.">
        <title>The Global Catalogue of Microorganisms (GCM) 10K type strain sequencing project: providing services to taxonomists for standard genome sequencing and annotation.</title>
        <authorList>
            <consortium name="The Broad Institute Genomics Platform"/>
            <consortium name="The Broad Institute Genome Sequencing Center for Infectious Disease"/>
            <person name="Wu L."/>
            <person name="Ma J."/>
        </authorList>
    </citation>
    <scope>NUCLEOTIDE SEQUENCE [LARGE SCALE GENOMIC DNA]</scope>
    <source>
        <strain evidence="8">DFY28</strain>
    </source>
</reference>
<comment type="similarity">
    <text evidence="3">Belongs to the peptidase M10B family.</text>
</comment>
<dbReference type="EMBL" id="JBHUEY010000001">
    <property type="protein sequence ID" value="MFD1782286.1"/>
    <property type="molecule type" value="Genomic_DNA"/>
</dbReference>
<dbReference type="PROSITE" id="PS00330">
    <property type="entry name" value="HEMOLYSIN_CALCIUM"/>
    <property type="match status" value="1"/>
</dbReference>
<evidence type="ECO:0000259" key="6">
    <source>
        <dbReference type="SMART" id="SM00235"/>
    </source>
</evidence>
<dbReference type="CDD" id="cd04277">
    <property type="entry name" value="ZnMc_serralysin_like"/>
    <property type="match status" value="1"/>
</dbReference>
<evidence type="ECO:0000256" key="3">
    <source>
        <dbReference type="ARBA" id="ARBA00009490"/>
    </source>
</evidence>
<dbReference type="Pfam" id="PF00353">
    <property type="entry name" value="HemolysinCabind"/>
    <property type="match status" value="1"/>
</dbReference>
<protein>
    <submittedName>
        <fullName evidence="7">M10 family metallopeptidase C-terminal domain-containing protein</fullName>
    </submittedName>
</protein>
<keyword evidence="5" id="KW-0677">Repeat</keyword>
<organism evidence="7 8">
    <name type="scientific">Phenylobacterium terrae</name>
    <dbReference type="NCBI Taxonomy" id="2665495"/>
    <lineage>
        <taxon>Bacteria</taxon>
        <taxon>Pseudomonadati</taxon>
        <taxon>Pseudomonadota</taxon>
        <taxon>Alphaproteobacteria</taxon>
        <taxon>Caulobacterales</taxon>
        <taxon>Caulobacteraceae</taxon>
        <taxon>Phenylobacterium</taxon>
    </lineage>
</organism>
<comment type="cofactor">
    <cofactor evidence="1">
        <name>Ca(2+)</name>
        <dbReference type="ChEBI" id="CHEBI:29108"/>
    </cofactor>
</comment>
<evidence type="ECO:0000256" key="4">
    <source>
        <dbReference type="ARBA" id="ARBA00022525"/>
    </source>
</evidence>
<dbReference type="InterPro" id="IPR001343">
    <property type="entry name" value="Hemolysn_Ca-bd"/>
</dbReference>
<dbReference type="Gene3D" id="2.150.10.10">
    <property type="entry name" value="Serralysin-like metalloprotease, C-terminal"/>
    <property type="match status" value="1"/>
</dbReference>
<dbReference type="SUPFAM" id="SSF55486">
    <property type="entry name" value="Metalloproteases ('zincins'), catalytic domain"/>
    <property type="match status" value="1"/>
</dbReference>
<evidence type="ECO:0000256" key="2">
    <source>
        <dbReference type="ARBA" id="ARBA00004613"/>
    </source>
</evidence>
<dbReference type="RefSeq" id="WP_377280655.1">
    <property type="nucleotide sequence ID" value="NZ_JBHRSI010000001.1"/>
</dbReference>
<proteinExistence type="inferred from homology"/>
<dbReference type="InterPro" id="IPR006026">
    <property type="entry name" value="Peptidase_Metallo"/>
</dbReference>
<dbReference type="Gene3D" id="3.40.390.10">
    <property type="entry name" value="Collagenase (Catalytic Domain)"/>
    <property type="match status" value="1"/>
</dbReference>
<keyword evidence="8" id="KW-1185">Reference proteome</keyword>
<evidence type="ECO:0000256" key="5">
    <source>
        <dbReference type="ARBA" id="ARBA00022737"/>
    </source>
</evidence>
<evidence type="ECO:0000313" key="7">
    <source>
        <dbReference type="EMBL" id="MFD1782286.1"/>
    </source>
</evidence>
<dbReference type="SUPFAM" id="SSF51120">
    <property type="entry name" value="beta-Roll"/>
    <property type="match status" value="1"/>
</dbReference>
<accession>A0ABW4MX89</accession>
<dbReference type="InterPro" id="IPR011049">
    <property type="entry name" value="Serralysin-like_metalloprot_C"/>
</dbReference>